<dbReference type="Pfam" id="PF03061">
    <property type="entry name" value="4HBT"/>
    <property type="match status" value="1"/>
</dbReference>
<evidence type="ECO:0000313" key="13">
    <source>
        <dbReference type="Proteomes" id="UP001142055"/>
    </source>
</evidence>
<dbReference type="SMART" id="SM00490">
    <property type="entry name" value="HELICc"/>
    <property type="match status" value="1"/>
</dbReference>
<dbReference type="GO" id="GO:0003724">
    <property type="term" value="F:RNA helicase activity"/>
    <property type="evidence" value="ECO:0007669"/>
    <property type="project" value="UniProtKB-EC"/>
</dbReference>
<dbReference type="SUPFAM" id="SSF54637">
    <property type="entry name" value="Thioesterase/thiol ester dehydrase-isomerase"/>
    <property type="match status" value="1"/>
</dbReference>
<dbReference type="InterPro" id="IPR000629">
    <property type="entry name" value="RNA-helicase_DEAD-box_CS"/>
</dbReference>
<dbReference type="AlphaFoldDB" id="A0A9Q0MIG6"/>
<accession>A0A9Q0MIG6</accession>
<dbReference type="CDD" id="cd17942">
    <property type="entry name" value="DEADc_DDX18"/>
    <property type="match status" value="1"/>
</dbReference>
<dbReference type="SMART" id="SM01178">
    <property type="entry name" value="DUF4217"/>
    <property type="match status" value="1"/>
</dbReference>
<dbReference type="SUPFAM" id="SSF52540">
    <property type="entry name" value="P-loop containing nucleoside triphosphate hydrolases"/>
    <property type="match status" value="1"/>
</dbReference>
<name>A0A9Q0MIG6_BLOTA</name>
<dbReference type="EMBL" id="JAPWDV010000001">
    <property type="protein sequence ID" value="KAJ6224967.1"/>
    <property type="molecule type" value="Genomic_DNA"/>
</dbReference>
<dbReference type="PROSITE" id="PS00039">
    <property type="entry name" value="DEAD_ATP_HELICASE"/>
    <property type="match status" value="1"/>
</dbReference>
<dbReference type="PANTHER" id="PTHR24031">
    <property type="entry name" value="RNA HELICASE"/>
    <property type="match status" value="1"/>
</dbReference>
<dbReference type="Gene3D" id="3.10.129.10">
    <property type="entry name" value="Hotdog Thioesterase"/>
    <property type="match status" value="1"/>
</dbReference>
<dbReference type="SMART" id="SM00487">
    <property type="entry name" value="DEXDc"/>
    <property type="match status" value="1"/>
</dbReference>
<comment type="domain">
    <text evidence="9">The Q motif is unique to and characteristic of the DEAD box family of RNA helicases and controls ATP binding and hydrolysis.</text>
</comment>
<evidence type="ECO:0000256" key="9">
    <source>
        <dbReference type="RuleBase" id="RU365068"/>
    </source>
</evidence>
<comment type="caution">
    <text evidence="12">The sequence shown here is derived from an EMBL/GenBank/DDBJ whole genome shotgun (WGS) entry which is preliminary data.</text>
</comment>
<dbReference type="InterPro" id="IPR025313">
    <property type="entry name" value="SPB4-like_CTE"/>
</dbReference>
<keyword evidence="2 8" id="KW-0378">Hydrolase</keyword>
<dbReference type="InterPro" id="IPR006683">
    <property type="entry name" value="Thioestr_dom"/>
</dbReference>
<dbReference type="CDD" id="cd18787">
    <property type="entry name" value="SF2_C_DEAD"/>
    <property type="match status" value="1"/>
</dbReference>
<keyword evidence="4 8" id="KW-0067">ATP-binding</keyword>
<protein>
    <recommendedName>
        <fullName evidence="9">ATP-dependent RNA helicase</fullName>
        <ecNumber evidence="9">3.6.4.13</ecNumber>
    </recommendedName>
</protein>
<dbReference type="FunFam" id="3.40.50.300:FF:000379">
    <property type="entry name" value="RNA helicase"/>
    <property type="match status" value="1"/>
</dbReference>
<evidence type="ECO:0000256" key="7">
    <source>
        <dbReference type="ARBA" id="ARBA00047984"/>
    </source>
</evidence>
<comment type="catalytic activity">
    <reaction evidence="7 9">
        <text>ATP + H2O = ADP + phosphate + H(+)</text>
        <dbReference type="Rhea" id="RHEA:13065"/>
        <dbReference type="ChEBI" id="CHEBI:15377"/>
        <dbReference type="ChEBI" id="CHEBI:15378"/>
        <dbReference type="ChEBI" id="CHEBI:30616"/>
        <dbReference type="ChEBI" id="CHEBI:43474"/>
        <dbReference type="ChEBI" id="CHEBI:456216"/>
        <dbReference type="EC" id="3.6.4.13"/>
    </reaction>
</comment>
<evidence type="ECO:0000313" key="12">
    <source>
        <dbReference type="EMBL" id="KAJ6224967.1"/>
    </source>
</evidence>
<dbReference type="OMA" id="PAIELMF"/>
<organism evidence="12 13">
    <name type="scientific">Blomia tropicalis</name>
    <name type="common">Mite</name>
    <dbReference type="NCBI Taxonomy" id="40697"/>
    <lineage>
        <taxon>Eukaryota</taxon>
        <taxon>Metazoa</taxon>
        <taxon>Ecdysozoa</taxon>
        <taxon>Arthropoda</taxon>
        <taxon>Chelicerata</taxon>
        <taxon>Arachnida</taxon>
        <taxon>Acari</taxon>
        <taxon>Acariformes</taxon>
        <taxon>Sarcoptiformes</taxon>
        <taxon>Astigmata</taxon>
        <taxon>Glycyphagoidea</taxon>
        <taxon>Echimyopodidae</taxon>
        <taxon>Blomia</taxon>
    </lineage>
</organism>
<dbReference type="InterPro" id="IPR001650">
    <property type="entry name" value="Helicase_C-like"/>
</dbReference>
<evidence type="ECO:0000256" key="1">
    <source>
        <dbReference type="ARBA" id="ARBA00022741"/>
    </source>
</evidence>
<evidence type="ECO:0000259" key="10">
    <source>
        <dbReference type="PROSITE" id="PS51192"/>
    </source>
</evidence>
<dbReference type="NCBIfam" id="TIGR00369">
    <property type="entry name" value="unchar_dom_1"/>
    <property type="match status" value="1"/>
</dbReference>
<dbReference type="InterPro" id="IPR044773">
    <property type="entry name" value="DDX18/Has1_DEADc"/>
</dbReference>
<dbReference type="PROSITE" id="PS51192">
    <property type="entry name" value="HELICASE_ATP_BIND_1"/>
    <property type="match status" value="1"/>
</dbReference>
<dbReference type="Pfam" id="PF00270">
    <property type="entry name" value="DEAD"/>
    <property type="match status" value="1"/>
</dbReference>
<keyword evidence="1 8" id="KW-0547">Nucleotide-binding</keyword>
<dbReference type="InterPro" id="IPR029069">
    <property type="entry name" value="HotDog_dom_sf"/>
</dbReference>
<proteinExistence type="inferred from homology"/>
<gene>
    <name evidence="12" type="ORF">RDWZM_003512</name>
</gene>
<dbReference type="Proteomes" id="UP001142055">
    <property type="component" value="Chromosome 1"/>
</dbReference>
<dbReference type="Pfam" id="PF00271">
    <property type="entry name" value="Helicase_C"/>
    <property type="match status" value="1"/>
</dbReference>
<comment type="similarity">
    <text evidence="6">Belongs to the DEAD box helicase family. DDX18/HAS1 subfamily.</text>
</comment>
<dbReference type="InterPro" id="IPR014001">
    <property type="entry name" value="Helicase_ATP-bd"/>
</dbReference>
<evidence type="ECO:0000256" key="5">
    <source>
        <dbReference type="ARBA" id="ARBA00022884"/>
    </source>
</evidence>
<dbReference type="Gene3D" id="3.40.50.300">
    <property type="entry name" value="P-loop containing nucleotide triphosphate hydrolases"/>
    <property type="match status" value="2"/>
</dbReference>
<feature type="domain" description="Helicase ATP-binding" evidence="10">
    <location>
        <begin position="135"/>
        <end position="310"/>
    </location>
</feature>
<keyword evidence="3 8" id="KW-0347">Helicase</keyword>
<evidence type="ECO:0000259" key="11">
    <source>
        <dbReference type="PROSITE" id="PS51194"/>
    </source>
</evidence>
<feature type="domain" description="Helicase C-terminal" evidence="11">
    <location>
        <begin position="327"/>
        <end position="497"/>
    </location>
</feature>
<keyword evidence="13" id="KW-1185">Reference proteome</keyword>
<sequence>MTKHLDDLVKRQLKRQMKNKQKKRKLNSNGFTVAEVVEETTSSTNNNGFEEIVEQSNKKIKANSKETSKTEVKDVDADKEEIVPKLVDTSKVSIVKSLLSNSAFEDLGEKVSEKTLNAIRDMNFTHMTEIQAKAIPHLLEGKDLVGSAKTGSGKTMAFLIPAIELMFKLKFMPRNGCGVLIISPTRELSMQTFGVLQELMKYHNQTYGLIMGGTNRSSEAAKLSKGVNIVVSTPGRLLDHLQNTKNFLVKNLQCLIIDEADRILDIGFEDEMRAIIKLLPIRRQTMLFSATLTKKTDDLISLALKKEPVYIGLDPSEDADGSATVAGLQQGFVILSSDKRFSLLFTFLRKNKNKKMMVFFSSCMSVKFHHELLNYIDLPVMSIHGKQKQSKRTTTFFQFCNSESGILLCTDVAARGLDIPMVDWIVQYDPPDDPKEYIHRVGRTARGVDAKGHALLFLTPDERGFLSYLKEAKVPLNEYEFSWNRILNIQPQIEKLIGRNYFLNLSAKEAYKAYVRAYDSHSLKNIFDINKLDLVAVAKSFGFENPPFVDLPVSNVKSGRSAVKARRKPGSSQNGFNYNSNPYNVNKRKIEKSIIYKAVPLKKLLIGTDLLTMFKHAVDTGTFNQVLRNVQIGEVSKGRIIAELCVTKDCCNILDSLHGGMTATLFDHISTLALRSYFIADGNEAPKSVSVEISLSYMTGVKEGETIRIETDTVRVGQKMAFLTGTIYNKNKNDRLVATGKHTKFIL</sequence>
<evidence type="ECO:0000256" key="3">
    <source>
        <dbReference type="ARBA" id="ARBA00022806"/>
    </source>
</evidence>
<dbReference type="EC" id="3.6.4.13" evidence="9"/>
<evidence type="ECO:0000256" key="6">
    <source>
        <dbReference type="ARBA" id="ARBA00024357"/>
    </source>
</evidence>
<comment type="function">
    <text evidence="9">RNA helicase.</text>
</comment>
<dbReference type="GO" id="GO:0005524">
    <property type="term" value="F:ATP binding"/>
    <property type="evidence" value="ECO:0007669"/>
    <property type="project" value="UniProtKB-UniRule"/>
</dbReference>
<dbReference type="InterPro" id="IPR003736">
    <property type="entry name" value="PAAI_dom"/>
</dbReference>
<dbReference type="CDD" id="cd03443">
    <property type="entry name" value="PaaI_thioesterase"/>
    <property type="match status" value="1"/>
</dbReference>
<keyword evidence="5 9" id="KW-0694">RNA-binding</keyword>
<dbReference type="GO" id="GO:0003723">
    <property type="term" value="F:RNA binding"/>
    <property type="evidence" value="ECO:0007669"/>
    <property type="project" value="UniProtKB-UniRule"/>
</dbReference>
<reference evidence="12" key="1">
    <citation type="submission" date="2022-12" db="EMBL/GenBank/DDBJ databases">
        <title>Genome assemblies of Blomia tropicalis.</title>
        <authorList>
            <person name="Cui Y."/>
        </authorList>
    </citation>
    <scope>NUCLEOTIDE SEQUENCE</scope>
    <source>
        <tissue evidence="12">Adult mites</tissue>
    </source>
</reference>
<dbReference type="InterPro" id="IPR027417">
    <property type="entry name" value="P-loop_NTPase"/>
</dbReference>
<dbReference type="GO" id="GO:0016787">
    <property type="term" value="F:hydrolase activity"/>
    <property type="evidence" value="ECO:0007669"/>
    <property type="project" value="UniProtKB-KW"/>
</dbReference>
<dbReference type="InterPro" id="IPR011545">
    <property type="entry name" value="DEAD/DEAH_box_helicase_dom"/>
</dbReference>
<dbReference type="Pfam" id="PF13959">
    <property type="entry name" value="CTE_SPB4"/>
    <property type="match status" value="1"/>
</dbReference>
<evidence type="ECO:0000256" key="2">
    <source>
        <dbReference type="ARBA" id="ARBA00022801"/>
    </source>
</evidence>
<dbReference type="PROSITE" id="PS51194">
    <property type="entry name" value="HELICASE_CTER"/>
    <property type="match status" value="1"/>
</dbReference>
<evidence type="ECO:0000256" key="8">
    <source>
        <dbReference type="RuleBase" id="RU000492"/>
    </source>
</evidence>
<evidence type="ECO:0000256" key="4">
    <source>
        <dbReference type="ARBA" id="ARBA00022840"/>
    </source>
</evidence>